<dbReference type="GO" id="GO:0005524">
    <property type="term" value="F:ATP binding"/>
    <property type="evidence" value="ECO:0007669"/>
    <property type="project" value="UniProtKB-KW"/>
</dbReference>
<gene>
    <name evidence="6" type="ORF">FIV42_27475</name>
</gene>
<dbReference type="FunFam" id="3.40.50.300:FF:000640">
    <property type="entry name" value="MoxR family ATPase"/>
    <property type="match status" value="1"/>
</dbReference>
<dbReference type="SMART" id="SM00382">
    <property type="entry name" value="AAA"/>
    <property type="match status" value="1"/>
</dbReference>
<evidence type="ECO:0000256" key="4">
    <source>
        <dbReference type="SAM" id="MobiDB-lite"/>
    </source>
</evidence>
<dbReference type="InterPro" id="IPR050764">
    <property type="entry name" value="CbbQ/NirQ/NorQ/GpvN"/>
</dbReference>
<organism evidence="6 7">
    <name type="scientific">Persicimonas caeni</name>
    <dbReference type="NCBI Taxonomy" id="2292766"/>
    <lineage>
        <taxon>Bacteria</taxon>
        <taxon>Deltaproteobacteria</taxon>
        <taxon>Bradymonadales</taxon>
        <taxon>Bradymonadaceae</taxon>
        <taxon>Persicimonas</taxon>
    </lineage>
</organism>
<dbReference type="RefSeq" id="WP_141200795.1">
    <property type="nucleotide sequence ID" value="NZ_CP041186.1"/>
</dbReference>
<comment type="similarity">
    <text evidence="3">Belongs to the MoxR family.</text>
</comment>
<dbReference type="InterPro" id="IPR011703">
    <property type="entry name" value="ATPase_AAA-3"/>
</dbReference>
<evidence type="ECO:0000256" key="1">
    <source>
        <dbReference type="ARBA" id="ARBA00022741"/>
    </source>
</evidence>
<dbReference type="EMBL" id="CP041186">
    <property type="protein sequence ID" value="QDG54351.1"/>
    <property type="molecule type" value="Genomic_DNA"/>
</dbReference>
<evidence type="ECO:0000313" key="6">
    <source>
        <dbReference type="EMBL" id="QDG54351.1"/>
    </source>
</evidence>
<dbReference type="AlphaFoldDB" id="A0A4Y6Q196"/>
<keyword evidence="2" id="KW-0067">ATP-binding</keyword>
<dbReference type="InterPro" id="IPR003593">
    <property type="entry name" value="AAA+_ATPase"/>
</dbReference>
<accession>A0A4Y6Q196</accession>
<accession>A0A5B8YC89</accession>
<proteinExistence type="inferred from homology"/>
<feature type="compositionally biased region" description="Acidic residues" evidence="4">
    <location>
        <begin position="10"/>
        <end position="24"/>
    </location>
</feature>
<dbReference type="SUPFAM" id="SSF52540">
    <property type="entry name" value="P-loop containing nucleoside triphosphate hydrolases"/>
    <property type="match status" value="1"/>
</dbReference>
<sequence length="339" mass="37448">MSDVPAAWSEPDESPESDAADSESVEIQQVIARYAERIERLKAEVGRIYIGPERTIDALLIALFARGHILLEGVPGVAKTTLVRAFSRTLNSEFSRIQFTPDLLPSDITGTYVPNLQTNEFILRRGPIFANIVLGDEINRAPAKTQSALLEAMQERQVTIDGTTHQLESPFLVLATQNPVEQEGVYALPEAQLDRFLLKIVIDYPTPDQEFRVMKTHQVAPRPVEPILGADDIAVLRKAVEAVHISDELIRYIVALGNFTRNHEHTSLGASPRAALALLKAAKARSVVQGRDYVLPDDVRILAPSVLAHRVLLLPEAQLGGIESHDIVRQALKQVPYSE</sequence>
<dbReference type="GO" id="GO:0016887">
    <property type="term" value="F:ATP hydrolysis activity"/>
    <property type="evidence" value="ECO:0007669"/>
    <property type="project" value="InterPro"/>
</dbReference>
<dbReference type="PANTHER" id="PTHR42759:SF1">
    <property type="entry name" value="MAGNESIUM-CHELATASE SUBUNIT CHLD"/>
    <property type="match status" value="1"/>
</dbReference>
<feature type="region of interest" description="Disordered" evidence="4">
    <location>
        <begin position="1"/>
        <end position="24"/>
    </location>
</feature>
<dbReference type="PIRSF" id="PIRSF002849">
    <property type="entry name" value="AAA_ATPase_chaperone_MoxR_prd"/>
    <property type="match status" value="1"/>
</dbReference>
<dbReference type="OrthoDB" id="9808397at2"/>
<evidence type="ECO:0000313" key="7">
    <source>
        <dbReference type="Proteomes" id="UP000315995"/>
    </source>
</evidence>
<reference evidence="6 7" key="1">
    <citation type="submission" date="2019-06" db="EMBL/GenBank/DDBJ databases">
        <title>Persicimonas caeni gen. nov., sp. nov., a predatory bacterium isolated from solar saltern.</title>
        <authorList>
            <person name="Wang S."/>
        </authorList>
    </citation>
    <scope>NUCLEOTIDE SEQUENCE [LARGE SCALE GENOMIC DNA]</scope>
    <source>
        <strain evidence="6 7">YN101</strain>
    </source>
</reference>
<dbReference type="InterPro" id="IPR027417">
    <property type="entry name" value="P-loop_NTPase"/>
</dbReference>
<dbReference type="PANTHER" id="PTHR42759">
    <property type="entry name" value="MOXR FAMILY PROTEIN"/>
    <property type="match status" value="1"/>
</dbReference>
<dbReference type="Gene3D" id="3.40.50.300">
    <property type="entry name" value="P-loop containing nucleotide triphosphate hydrolases"/>
    <property type="match status" value="1"/>
</dbReference>
<evidence type="ECO:0000259" key="5">
    <source>
        <dbReference type="SMART" id="SM00382"/>
    </source>
</evidence>
<feature type="domain" description="AAA+ ATPase" evidence="5">
    <location>
        <begin position="65"/>
        <end position="206"/>
    </location>
</feature>
<keyword evidence="1" id="KW-0547">Nucleotide-binding</keyword>
<dbReference type="Pfam" id="PF17863">
    <property type="entry name" value="AAA_lid_2"/>
    <property type="match status" value="1"/>
</dbReference>
<evidence type="ECO:0000256" key="2">
    <source>
        <dbReference type="ARBA" id="ARBA00022840"/>
    </source>
</evidence>
<evidence type="ECO:0000256" key="3">
    <source>
        <dbReference type="ARBA" id="ARBA00061607"/>
    </source>
</evidence>
<dbReference type="Gene3D" id="1.10.8.80">
    <property type="entry name" value="Magnesium chelatase subunit I, C-Terminal domain"/>
    <property type="match status" value="1"/>
</dbReference>
<name>A0A4Y6Q196_PERCE</name>
<keyword evidence="7" id="KW-1185">Reference proteome</keyword>
<protein>
    <submittedName>
        <fullName evidence="6">MoxR family ATPase</fullName>
    </submittedName>
</protein>
<dbReference type="InterPro" id="IPR041628">
    <property type="entry name" value="ChlI/MoxR_AAA_lid"/>
</dbReference>
<dbReference type="Proteomes" id="UP000315995">
    <property type="component" value="Chromosome"/>
</dbReference>
<dbReference type="Pfam" id="PF07726">
    <property type="entry name" value="AAA_3"/>
    <property type="match status" value="1"/>
</dbReference>